<dbReference type="SUPFAM" id="SSF53187">
    <property type="entry name" value="Zn-dependent exopeptidases"/>
    <property type="match status" value="1"/>
</dbReference>
<dbReference type="Gene3D" id="3.30.70.360">
    <property type="match status" value="1"/>
</dbReference>
<comment type="caution">
    <text evidence="3">The sequence shown here is derived from an EMBL/GenBank/DDBJ whole genome shotgun (WGS) entry which is preliminary data.</text>
</comment>
<dbReference type="InterPro" id="IPR036264">
    <property type="entry name" value="Bact_exopeptidase_dim_dom"/>
</dbReference>
<dbReference type="InterPro" id="IPR017439">
    <property type="entry name" value="Amidohydrolase"/>
</dbReference>
<evidence type="ECO:0000313" key="3">
    <source>
        <dbReference type="EMBL" id="PWC29371.1"/>
    </source>
</evidence>
<dbReference type="Pfam" id="PF01546">
    <property type="entry name" value="Peptidase_M20"/>
    <property type="match status" value="1"/>
</dbReference>
<evidence type="ECO:0000259" key="2">
    <source>
        <dbReference type="Pfam" id="PF07687"/>
    </source>
</evidence>
<dbReference type="AlphaFoldDB" id="A0A2U1V681"/>
<dbReference type="InterPro" id="IPR052030">
    <property type="entry name" value="Peptidase_M20/M20A_hydrolases"/>
</dbReference>
<dbReference type="GO" id="GO:0016805">
    <property type="term" value="F:dipeptidase activity"/>
    <property type="evidence" value="ECO:0007669"/>
    <property type="project" value="TreeGrafter"/>
</dbReference>
<dbReference type="Pfam" id="PF07687">
    <property type="entry name" value="M20_dimer"/>
    <property type="match status" value="1"/>
</dbReference>
<dbReference type="PANTHER" id="PTHR30575:SF0">
    <property type="entry name" value="XAA-ARG DIPEPTIDASE"/>
    <property type="match status" value="1"/>
</dbReference>
<sequence>MRNDSLDPDDLATRIGARAPRYTALADSIWEMAELRFAEHRSVAAQIALLEAEGFRVTRRVAGLETAFMAEAVVGQGGPVIGFLGEFDALAGLSQEAGNPRPAPLVAGGNGHGCGHHLLGTGAMLAAAAARDMLAAEGLSGTIRYYGCPAEEGGSGKTFMAREGVFDDLAAAICWHPGTYAGVMSNLTLANFQVYFRFRGRPAHAAGSPHLGRSALDAVEIMNMGANYLREHIPSDARLHYAITDAGGISPNVVQARAEVLYLIRSPKVAQAEALFARVRRCAEGAAHMTETELTVEVDKACSEVVPNTVLEMAMHENIRRLGPPRFDEEDRAFAAAIRESLTAEDIESGVATFGAPPESGALPLPEEILAFDGTPRFNAGSTDVGDVSWVVPTVQCWGACYAIGTPFHTWQMVAQGRRPAAHKGMVHAAQAMAATALDAIRDPEMLARARAELTRRTGGRPYACPIPPGVVAPPLRAPRAG</sequence>
<name>A0A2U1V681_9PROT</name>
<dbReference type="Proteomes" id="UP000245048">
    <property type="component" value="Unassembled WGS sequence"/>
</dbReference>
<dbReference type="SUPFAM" id="SSF55031">
    <property type="entry name" value="Bacterial exopeptidase dimerisation domain"/>
    <property type="match status" value="1"/>
</dbReference>
<dbReference type="OrthoDB" id="9781032at2"/>
<dbReference type="InterPro" id="IPR011650">
    <property type="entry name" value="Peptidase_M20_dimer"/>
</dbReference>
<dbReference type="FunFam" id="3.30.70.360:FF:000004">
    <property type="entry name" value="Peptidase M20 domain-containing protein 2"/>
    <property type="match status" value="1"/>
</dbReference>
<proteinExistence type="predicted"/>
<evidence type="ECO:0000313" key="4">
    <source>
        <dbReference type="Proteomes" id="UP000245048"/>
    </source>
</evidence>
<dbReference type="PIRSF" id="PIRSF037227">
    <property type="entry name" value="Aminobenzoyl-glu_utiliz_pB"/>
    <property type="match status" value="1"/>
</dbReference>
<keyword evidence="4" id="KW-1185">Reference proteome</keyword>
<evidence type="ECO:0000256" key="1">
    <source>
        <dbReference type="ARBA" id="ARBA00022801"/>
    </source>
</evidence>
<dbReference type="PANTHER" id="PTHR30575">
    <property type="entry name" value="PEPTIDASE M20"/>
    <property type="match status" value="1"/>
</dbReference>
<feature type="domain" description="Peptidase M20 dimerisation" evidence="2">
    <location>
        <begin position="196"/>
        <end position="284"/>
    </location>
</feature>
<dbReference type="GO" id="GO:0071713">
    <property type="term" value="F:para-aminobenzoyl-glutamate hydrolase activity"/>
    <property type="evidence" value="ECO:0007669"/>
    <property type="project" value="TreeGrafter"/>
</dbReference>
<dbReference type="EMBL" id="PDOA01000004">
    <property type="protein sequence ID" value="PWC29371.1"/>
    <property type="molecule type" value="Genomic_DNA"/>
</dbReference>
<dbReference type="NCBIfam" id="TIGR01891">
    <property type="entry name" value="amidohydrolases"/>
    <property type="match status" value="1"/>
</dbReference>
<dbReference type="InterPro" id="IPR017145">
    <property type="entry name" value="Aminobenzoyl-glu_utiliz_pB"/>
</dbReference>
<organism evidence="3 4">
    <name type="scientific">Teichococcus aestuarii</name>
    <dbReference type="NCBI Taxonomy" id="568898"/>
    <lineage>
        <taxon>Bacteria</taxon>
        <taxon>Pseudomonadati</taxon>
        <taxon>Pseudomonadota</taxon>
        <taxon>Alphaproteobacteria</taxon>
        <taxon>Acetobacterales</taxon>
        <taxon>Roseomonadaceae</taxon>
        <taxon>Roseomonas</taxon>
    </lineage>
</organism>
<gene>
    <name evidence="3" type="ORF">CR165_08060</name>
</gene>
<dbReference type="Gene3D" id="3.40.630.10">
    <property type="entry name" value="Zn peptidases"/>
    <property type="match status" value="2"/>
</dbReference>
<dbReference type="GO" id="GO:0046657">
    <property type="term" value="P:folic acid catabolic process"/>
    <property type="evidence" value="ECO:0007669"/>
    <property type="project" value="TreeGrafter"/>
</dbReference>
<dbReference type="GO" id="GO:0005737">
    <property type="term" value="C:cytoplasm"/>
    <property type="evidence" value="ECO:0007669"/>
    <property type="project" value="TreeGrafter"/>
</dbReference>
<keyword evidence="1 3" id="KW-0378">Hydrolase</keyword>
<protein>
    <submittedName>
        <fullName evidence="3">Amidohydrolase</fullName>
    </submittedName>
</protein>
<accession>A0A2U1V681</accession>
<dbReference type="InterPro" id="IPR002933">
    <property type="entry name" value="Peptidase_M20"/>
</dbReference>
<reference evidence="4" key="1">
    <citation type="submission" date="2017-10" db="EMBL/GenBank/DDBJ databases">
        <authorList>
            <person name="Toshchakov S.V."/>
            <person name="Goeva M.A."/>
        </authorList>
    </citation>
    <scope>NUCLEOTIDE SEQUENCE [LARGE SCALE GENOMIC DNA]</scope>
    <source>
        <strain evidence="4">JR1/69-1-13</strain>
    </source>
</reference>